<evidence type="ECO:0000313" key="13">
    <source>
        <dbReference type="Proteomes" id="UP000243876"/>
    </source>
</evidence>
<dbReference type="PANTHER" id="PTHR32361:SF9">
    <property type="entry name" value="FERRIC REDUCTASE TRANSMEMBRANE COMPONENT 3-RELATED"/>
    <property type="match status" value="1"/>
</dbReference>
<evidence type="ECO:0000256" key="6">
    <source>
        <dbReference type="ARBA" id="ARBA00023002"/>
    </source>
</evidence>
<protein>
    <submittedName>
        <fullName evidence="12">SPOSA6832_02375-mRNA-1:cds</fullName>
    </submittedName>
</protein>
<dbReference type="CDD" id="cd06186">
    <property type="entry name" value="NOX_Duox_like_FAD_NADP"/>
    <property type="match status" value="1"/>
</dbReference>
<dbReference type="GO" id="GO:0006826">
    <property type="term" value="P:iron ion transport"/>
    <property type="evidence" value="ECO:0007669"/>
    <property type="project" value="TreeGrafter"/>
</dbReference>
<dbReference type="Pfam" id="PF01794">
    <property type="entry name" value="Ferric_reduct"/>
    <property type="match status" value="1"/>
</dbReference>
<keyword evidence="6" id="KW-0560">Oxidoreductase</keyword>
<dbReference type="GO" id="GO:0005886">
    <property type="term" value="C:plasma membrane"/>
    <property type="evidence" value="ECO:0007669"/>
    <property type="project" value="TreeGrafter"/>
</dbReference>
<dbReference type="OrthoDB" id="3944240at2759"/>
<feature type="transmembrane region" description="Helical" evidence="10">
    <location>
        <begin position="27"/>
        <end position="52"/>
    </location>
</feature>
<comment type="similarity">
    <text evidence="2">Belongs to the ferric reductase (FRE) family.</text>
</comment>
<dbReference type="InterPro" id="IPR013121">
    <property type="entry name" value="Fe_red_NAD-bd_6"/>
</dbReference>
<name>A0A0D6EL94_SPOSA</name>
<feature type="transmembrane region" description="Helical" evidence="10">
    <location>
        <begin position="188"/>
        <end position="206"/>
    </location>
</feature>
<keyword evidence="13" id="KW-1185">Reference proteome</keyword>
<dbReference type="SFLD" id="SFLDS00052">
    <property type="entry name" value="Ferric_Reductase_Domain"/>
    <property type="match status" value="1"/>
</dbReference>
<evidence type="ECO:0000256" key="4">
    <source>
        <dbReference type="ARBA" id="ARBA00022692"/>
    </source>
</evidence>
<evidence type="ECO:0000259" key="11">
    <source>
        <dbReference type="PROSITE" id="PS51384"/>
    </source>
</evidence>
<feature type="transmembrane region" description="Helical" evidence="10">
    <location>
        <begin position="153"/>
        <end position="176"/>
    </location>
</feature>
<dbReference type="AlphaFoldDB" id="A0A0D6EL94"/>
<dbReference type="GO" id="GO:0000293">
    <property type="term" value="F:ferric-chelate reductase activity"/>
    <property type="evidence" value="ECO:0007669"/>
    <property type="project" value="TreeGrafter"/>
</dbReference>
<keyword evidence="9" id="KW-0325">Glycoprotein</keyword>
<keyword evidence="7" id="KW-0406">Ion transport</keyword>
<evidence type="ECO:0000256" key="2">
    <source>
        <dbReference type="ARBA" id="ARBA00006278"/>
    </source>
</evidence>
<dbReference type="Pfam" id="PF08030">
    <property type="entry name" value="NAD_binding_6"/>
    <property type="match status" value="1"/>
</dbReference>
<dbReference type="PROSITE" id="PS51384">
    <property type="entry name" value="FAD_FR"/>
    <property type="match status" value="1"/>
</dbReference>
<feature type="transmembrane region" description="Helical" evidence="10">
    <location>
        <begin position="104"/>
        <end position="129"/>
    </location>
</feature>
<dbReference type="Gene3D" id="3.40.50.80">
    <property type="entry name" value="Nucleotide-binding domain of ferredoxin-NADP reductase (FNR) module"/>
    <property type="match status" value="1"/>
</dbReference>
<keyword evidence="5 10" id="KW-1133">Transmembrane helix</keyword>
<feature type="transmembrane region" description="Helical" evidence="10">
    <location>
        <begin position="262"/>
        <end position="279"/>
    </location>
</feature>
<gene>
    <name evidence="12" type="primary">SPOSA6832_02375</name>
</gene>
<keyword evidence="8 10" id="KW-0472">Membrane</keyword>
<dbReference type="InterPro" id="IPR017927">
    <property type="entry name" value="FAD-bd_FR_type"/>
</dbReference>
<evidence type="ECO:0000256" key="10">
    <source>
        <dbReference type="SAM" id="Phobius"/>
    </source>
</evidence>
<reference evidence="13" key="1">
    <citation type="submission" date="2015-02" db="EMBL/GenBank/DDBJ databases">
        <authorList>
            <person name="Gon?alves P."/>
        </authorList>
    </citation>
    <scope>NUCLEOTIDE SEQUENCE [LARGE SCALE GENOMIC DNA]</scope>
</reference>
<feature type="transmembrane region" description="Helical" evidence="10">
    <location>
        <begin position="226"/>
        <end position="242"/>
    </location>
</feature>
<dbReference type="InterPro" id="IPR039261">
    <property type="entry name" value="FNR_nucleotide-bd"/>
</dbReference>
<evidence type="ECO:0000256" key="7">
    <source>
        <dbReference type="ARBA" id="ARBA00023065"/>
    </source>
</evidence>
<dbReference type="InterPro" id="IPR051410">
    <property type="entry name" value="Ferric/Cupric_Reductase"/>
</dbReference>
<keyword evidence="4 10" id="KW-0812">Transmembrane</keyword>
<dbReference type="GO" id="GO:0015677">
    <property type="term" value="P:copper ion import"/>
    <property type="evidence" value="ECO:0007669"/>
    <property type="project" value="TreeGrafter"/>
</dbReference>
<feature type="transmembrane region" description="Helical" evidence="10">
    <location>
        <begin position="285"/>
        <end position="305"/>
    </location>
</feature>
<feature type="non-terminal residue" evidence="12">
    <location>
        <position position="1"/>
    </location>
</feature>
<evidence type="ECO:0000256" key="8">
    <source>
        <dbReference type="ARBA" id="ARBA00023136"/>
    </source>
</evidence>
<evidence type="ECO:0000256" key="1">
    <source>
        <dbReference type="ARBA" id="ARBA00004141"/>
    </source>
</evidence>
<feature type="domain" description="FAD-binding FR-type" evidence="11">
    <location>
        <begin position="313"/>
        <end position="480"/>
    </location>
</feature>
<comment type="subcellular location">
    <subcellularLocation>
        <location evidence="1">Membrane</location>
        <topology evidence="1">Multi-pass membrane protein</topology>
    </subcellularLocation>
</comment>
<dbReference type="SFLD" id="SFLDG01168">
    <property type="entry name" value="Ferric_reductase_subgroup_(FRE"/>
    <property type="match status" value="1"/>
</dbReference>
<evidence type="ECO:0000256" key="5">
    <source>
        <dbReference type="ARBA" id="ARBA00022989"/>
    </source>
</evidence>
<evidence type="ECO:0000256" key="9">
    <source>
        <dbReference type="ARBA" id="ARBA00023180"/>
    </source>
</evidence>
<dbReference type="Proteomes" id="UP000243876">
    <property type="component" value="Unassembled WGS sequence"/>
</dbReference>
<dbReference type="InterPro" id="IPR013130">
    <property type="entry name" value="Fe3_Rdtase_TM_dom"/>
</dbReference>
<sequence length="799" mass="85027">MSCYNSAGIPIPCGGWTQYNSYVTDPYFARIFTAAWAGTFGLFFVLTLPALVRFVCTGQLAKSFGTWYGVLGVYEDRRGGYQRLGVEQANPNVAKRPSGRTTSLLAPFLAVAALIRSVSLFTLPLPAFLSRFPRLPYLMSRRSAPSCHPARTYAPFSLGTLVLALLIPAFILVTLLPQSELLENPNRFGFLALACIPPLFVLSSKNGAVGSLLGRGWTAVNFLHRWLGRMVVLLVLLHFGLWARQYVNAGQTSDFFSSSKELRGIGALVFLLVIFVSSLPPFRRFSYPLFFALHYAGIVGFLVFINMHTIYARGWATWAVVGIYVADMLGRVASLRVRWVEAEALDGGMVRVDMKGVQGGWTGGQHLDLRLFFVPRVRASSSANPLVRWSTTFIRSLRASIRSFEAHPFSIASAPPSRGATTLSVDASTEAGERGIELFIRSCGPRTWTDDLYRSVSSSAGRKMQTLALFFGPYAGLPVYGAPKLFEDTETVLLVAGGSGMSFTLGVLDEVVGRRAREGKGGRVEVVWVVKDGAHVAWFADRLNSVISAAAPFAKLSLSLQIYLTCDSTLTHTLPGPSPSPSLAAPLPPLPACTSIHFLRPQLSTVLKTTVDRALAPCGHCFPVCSCGEVNGDGCCTGEEEECVGGCGGVANGRELLVDEDGEKLVEQSEKEGQQRAVATLKKGCCSAAAPASSSHEIAELPASSTPVSAAPPSCCTPAPLSSGVEASSRAPACGGGCCAGTGSGCCSGGVVQVGAQEKEAEGGVLRVRTGGLGVAVCGPRGMVVRIGGVEMHVEHFDV</sequence>
<organism evidence="12 13">
    <name type="scientific">Sporidiobolus salmonicolor</name>
    <name type="common">Yeast-like fungus</name>
    <name type="synonym">Sporobolomyces salmonicolor</name>
    <dbReference type="NCBI Taxonomy" id="5005"/>
    <lineage>
        <taxon>Eukaryota</taxon>
        <taxon>Fungi</taxon>
        <taxon>Dikarya</taxon>
        <taxon>Basidiomycota</taxon>
        <taxon>Pucciniomycotina</taxon>
        <taxon>Microbotryomycetes</taxon>
        <taxon>Sporidiobolales</taxon>
        <taxon>Sporidiobolaceae</taxon>
        <taxon>Sporobolomyces</taxon>
    </lineage>
</organism>
<dbReference type="PANTHER" id="PTHR32361">
    <property type="entry name" value="FERRIC/CUPRIC REDUCTASE TRANSMEMBRANE COMPONENT"/>
    <property type="match status" value="1"/>
</dbReference>
<evidence type="ECO:0000313" key="12">
    <source>
        <dbReference type="EMBL" id="CEQ40739.1"/>
    </source>
</evidence>
<accession>A0A0D6EL94</accession>
<keyword evidence="3" id="KW-0813">Transport</keyword>
<dbReference type="EMBL" id="CENE01000008">
    <property type="protein sequence ID" value="CEQ40739.1"/>
    <property type="molecule type" value="Genomic_DNA"/>
</dbReference>
<dbReference type="GO" id="GO:0006879">
    <property type="term" value="P:intracellular iron ion homeostasis"/>
    <property type="evidence" value="ECO:0007669"/>
    <property type="project" value="TreeGrafter"/>
</dbReference>
<proteinExistence type="inferred from homology"/>
<evidence type="ECO:0000256" key="3">
    <source>
        <dbReference type="ARBA" id="ARBA00022448"/>
    </source>
</evidence>